<dbReference type="EMBL" id="LR215032">
    <property type="protein sequence ID" value="VEU73014.1"/>
    <property type="molecule type" value="Genomic_DNA"/>
</dbReference>
<dbReference type="KEGG" id="mgal:NCTC10186_00503"/>
<name>A0A449AZU7_9BACT</name>
<keyword evidence="2" id="KW-0663">Pyridoxal phosphate</keyword>
<proteinExistence type="predicted"/>
<comment type="cofactor">
    <cofactor evidence="1">
        <name>pyridoxal 5'-phosphate</name>
        <dbReference type="ChEBI" id="CHEBI:597326"/>
    </cofactor>
</comment>
<evidence type="ECO:0000313" key="5">
    <source>
        <dbReference type="Proteomes" id="UP000289862"/>
    </source>
</evidence>
<dbReference type="EC" id="2.8.1.7" evidence="4"/>
<evidence type="ECO:0000313" key="4">
    <source>
        <dbReference type="EMBL" id="VEU73014.1"/>
    </source>
</evidence>
<keyword evidence="5" id="KW-1185">Reference proteome</keyword>
<keyword evidence="4" id="KW-0808">Transferase</keyword>
<gene>
    <name evidence="4" type="primary">csd</name>
    <name evidence="4" type="ORF">NCTC10186_00503</name>
</gene>
<feature type="domain" description="Aminotransferase class V" evidence="3">
    <location>
        <begin position="19"/>
        <end position="373"/>
    </location>
</feature>
<dbReference type="Gene3D" id="3.40.640.10">
    <property type="entry name" value="Type I PLP-dependent aspartate aminotransferase-like (Major domain)"/>
    <property type="match status" value="1"/>
</dbReference>
<evidence type="ECO:0000256" key="1">
    <source>
        <dbReference type="ARBA" id="ARBA00001933"/>
    </source>
</evidence>
<dbReference type="RefSeq" id="WP_119571873.1">
    <property type="nucleotide sequence ID" value="NZ_LR215032.1"/>
</dbReference>
<dbReference type="Pfam" id="PF00266">
    <property type="entry name" value="Aminotran_5"/>
    <property type="match status" value="1"/>
</dbReference>
<evidence type="ECO:0000256" key="2">
    <source>
        <dbReference type="ARBA" id="ARBA00022898"/>
    </source>
</evidence>
<dbReference type="OrthoDB" id="9804366at2"/>
<keyword evidence="4" id="KW-0614">Plasmid</keyword>
<organism evidence="4 5">
    <name type="scientific">Mycoplasmopsis gallopavonis</name>
    <dbReference type="NCBI Taxonomy" id="76629"/>
    <lineage>
        <taxon>Bacteria</taxon>
        <taxon>Bacillati</taxon>
        <taxon>Mycoplasmatota</taxon>
        <taxon>Mycoplasmoidales</taxon>
        <taxon>Metamycoplasmataceae</taxon>
        <taxon>Mycoplasmopsis</taxon>
    </lineage>
</organism>
<sequence>MKNNNQDIRDQFPILKNITYFDSAALVLKPLSAIEANTDFYLNKSISSRTADTPLGNEVALTIKKVRSKVADLIDAKEHEVIFTSGTTESLNNLAVMSKTLLQEGDEILLSAYNHSSNIIPWIEVAKQTNAKIVYAENLLEAINDKTKIIAFSHETNNFQQTLPFEQIIQKAKEKDIILVADAAQSIIHQKVSLQDFDAIVFSSNKFYGPTGMGVLAIKEKLIKQFRPAKFGGGSVTEIDTNSNWGLRDTITAFEPGTPHLAGYFMFNAAIDFFNSVGYQRTHAILNELSHYLHQKLKTLTNVNVLSKPGDFIAILNIKNIHPQDVATYLGTKNIYTRSGIFCAQYVRNIRDEYAYLRISLGIYNNFEDIDKLIEELANGGDFYAF</sequence>
<dbReference type="GO" id="GO:0031071">
    <property type="term" value="F:cysteine desulfurase activity"/>
    <property type="evidence" value="ECO:0007669"/>
    <property type="project" value="UniProtKB-EC"/>
</dbReference>
<geneLocation type="plasmid" evidence="4 5">
    <name>2</name>
</geneLocation>
<dbReference type="Proteomes" id="UP000289862">
    <property type="component" value="Plasmid 2"/>
</dbReference>
<evidence type="ECO:0000259" key="3">
    <source>
        <dbReference type="Pfam" id="PF00266"/>
    </source>
</evidence>
<accession>A0A449AZU7</accession>
<dbReference type="InterPro" id="IPR015421">
    <property type="entry name" value="PyrdxlP-dep_Trfase_major"/>
</dbReference>
<reference evidence="4 5" key="1">
    <citation type="submission" date="2019-01" db="EMBL/GenBank/DDBJ databases">
        <authorList>
            <consortium name="Pathogen Informatics"/>
        </authorList>
    </citation>
    <scope>NUCLEOTIDE SEQUENCE [LARGE SCALE GENOMIC DNA]</scope>
    <source>
        <strain evidence="4 5">NCTC10186</strain>
        <plasmid evidence="5">2</plasmid>
    </source>
</reference>
<dbReference type="InterPro" id="IPR000192">
    <property type="entry name" value="Aminotrans_V_dom"/>
</dbReference>
<dbReference type="PANTHER" id="PTHR43586">
    <property type="entry name" value="CYSTEINE DESULFURASE"/>
    <property type="match status" value="1"/>
</dbReference>
<dbReference type="Gene3D" id="3.90.1150.10">
    <property type="entry name" value="Aspartate Aminotransferase, domain 1"/>
    <property type="match status" value="1"/>
</dbReference>
<protein>
    <submittedName>
        <fullName evidence="4">Probable cysteine desulfurase</fullName>
        <ecNumber evidence="4">2.8.1.7</ecNumber>
    </submittedName>
</protein>
<dbReference type="InterPro" id="IPR015422">
    <property type="entry name" value="PyrdxlP-dep_Trfase_small"/>
</dbReference>
<dbReference type="PANTHER" id="PTHR43586:SF8">
    <property type="entry name" value="CYSTEINE DESULFURASE 1, CHLOROPLASTIC"/>
    <property type="match status" value="1"/>
</dbReference>
<dbReference type="InterPro" id="IPR015424">
    <property type="entry name" value="PyrdxlP-dep_Trfase"/>
</dbReference>
<dbReference type="SUPFAM" id="SSF53383">
    <property type="entry name" value="PLP-dependent transferases"/>
    <property type="match status" value="1"/>
</dbReference>
<dbReference type="AlphaFoldDB" id="A0A449AZU7"/>